<name>A0A671RKD7_9TELE</name>
<dbReference type="Ensembl" id="ENSSANT00000089405.1">
    <property type="protein sequence ID" value="ENSSANP00000084120.1"/>
    <property type="gene ID" value="ENSSANG00000041749.1"/>
</dbReference>
<evidence type="ECO:0000313" key="1">
    <source>
        <dbReference type="Ensembl" id="ENSSANP00000084120.1"/>
    </source>
</evidence>
<dbReference type="AlphaFoldDB" id="A0A671RKD7"/>
<organism evidence="1 2">
    <name type="scientific">Sinocyclocheilus anshuiensis</name>
    <dbReference type="NCBI Taxonomy" id="1608454"/>
    <lineage>
        <taxon>Eukaryota</taxon>
        <taxon>Metazoa</taxon>
        <taxon>Chordata</taxon>
        <taxon>Craniata</taxon>
        <taxon>Vertebrata</taxon>
        <taxon>Euteleostomi</taxon>
        <taxon>Actinopterygii</taxon>
        <taxon>Neopterygii</taxon>
        <taxon>Teleostei</taxon>
        <taxon>Ostariophysi</taxon>
        <taxon>Cypriniformes</taxon>
        <taxon>Cyprinidae</taxon>
        <taxon>Cyprininae</taxon>
        <taxon>Sinocyclocheilus</taxon>
    </lineage>
</organism>
<keyword evidence="2" id="KW-1185">Reference proteome</keyword>
<proteinExistence type="predicted"/>
<protein>
    <submittedName>
        <fullName evidence="1">Uncharacterized protein</fullName>
    </submittedName>
</protein>
<sequence length="111" mass="11995">MALRLLVGRVCGVSVRGVPAGVSCSSSFSSRLNASCTSVSFSVQDHDDFTQRVINSQLPVLIDFHAQYVQETAADHSQPSLKHMTNMIRTQSAACLLSLIESVYPVKALLV</sequence>
<reference evidence="1" key="2">
    <citation type="submission" date="2025-09" db="UniProtKB">
        <authorList>
            <consortium name="Ensembl"/>
        </authorList>
    </citation>
    <scope>IDENTIFICATION</scope>
</reference>
<evidence type="ECO:0000313" key="2">
    <source>
        <dbReference type="Proteomes" id="UP000472260"/>
    </source>
</evidence>
<accession>A0A671RKD7</accession>
<reference evidence="1" key="1">
    <citation type="submission" date="2025-08" db="UniProtKB">
        <authorList>
            <consortium name="Ensembl"/>
        </authorList>
    </citation>
    <scope>IDENTIFICATION</scope>
</reference>
<dbReference type="Proteomes" id="UP000472260">
    <property type="component" value="Unassembled WGS sequence"/>
</dbReference>